<dbReference type="Proteomes" id="UP000652219">
    <property type="component" value="Unassembled WGS sequence"/>
</dbReference>
<organism evidence="2 3">
    <name type="scientific">Colletotrichum sojae</name>
    <dbReference type="NCBI Taxonomy" id="2175907"/>
    <lineage>
        <taxon>Eukaryota</taxon>
        <taxon>Fungi</taxon>
        <taxon>Dikarya</taxon>
        <taxon>Ascomycota</taxon>
        <taxon>Pezizomycotina</taxon>
        <taxon>Sordariomycetes</taxon>
        <taxon>Hypocreomycetidae</taxon>
        <taxon>Glomerellales</taxon>
        <taxon>Glomerellaceae</taxon>
        <taxon>Colletotrichum</taxon>
        <taxon>Colletotrichum orchidearum species complex</taxon>
    </lineage>
</organism>
<dbReference type="EMBL" id="WIGN01000573">
    <property type="protein sequence ID" value="KAF6788161.1"/>
    <property type="molecule type" value="Genomic_DNA"/>
</dbReference>
<sequence>MTETKSKPSTLSEVDNLSGNGFEFRVLRTWDFKLHQASVHLLLSSCSDDFLHHAKEAVRLSGEVLQDFEFTSEQRANVMKMVDAAEEALRRARSDQADMDREVNRL</sequence>
<comment type="caution">
    <text evidence="2">The sequence shown here is derived from an EMBL/GenBank/DDBJ whole genome shotgun (WGS) entry which is preliminary data.</text>
</comment>
<gene>
    <name evidence="2" type="ORF">CSOJ01_15071</name>
</gene>
<proteinExistence type="predicted"/>
<name>A0A8H6IP46_9PEZI</name>
<feature type="non-terminal residue" evidence="2">
    <location>
        <position position="1"/>
    </location>
</feature>
<evidence type="ECO:0000313" key="3">
    <source>
        <dbReference type="Proteomes" id="UP000652219"/>
    </source>
</evidence>
<accession>A0A8H6IP46</accession>
<dbReference type="AlphaFoldDB" id="A0A8H6IP46"/>
<reference evidence="2 3" key="1">
    <citation type="journal article" date="2020" name="Phytopathology">
        <title>Genome Sequence Resources of Colletotrichum truncatum, C. plurivorum, C. musicola, and C. sojae: Four Species Pathogenic to Soybean (Glycine max).</title>
        <authorList>
            <person name="Rogerio F."/>
            <person name="Boufleur T.R."/>
            <person name="Ciampi-Guillardi M."/>
            <person name="Sukno S.A."/>
            <person name="Thon M.R."/>
            <person name="Massola Junior N.S."/>
            <person name="Baroncelli R."/>
        </authorList>
    </citation>
    <scope>NUCLEOTIDE SEQUENCE [LARGE SCALE GENOMIC DNA]</scope>
    <source>
        <strain evidence="2 3">LFN0009</strain>
    </source>
</reference>
<keyword evidence="1" id="KW-0175">Coiled coil</keyword>
<evidence type="ECO:0000256" key="1">
    <source>
        <dbReference type="SAM" id="Coils"/>
    </source>
</evidence>
<protein>
    <submittedName>
        <fullName evidence="2">Uncharacterized protein</fullName>
    </submittedName>
</protein>
<keyword evidence="3" id="KW-1185">Reference proteome</keyword>
<evidence type="ECO:0000313" key="2">
    <source>
        <dbReference type="EMBL" id="KAF6788161.1"/>
    </source>
</evidence>
<feature type="coiled-coil region" evidence="1">
    <location>
        <begin position="75"/>
        <end position="102"/>
    </location>
</feature>